<dbReference type="AlphaFoldDB" id="A0A7X6DME7"/>
<evidence type="ECO:0000259" key="2">
    <source>
        <dbReference type="PROSITE" id="PS01148"/>
    </source>
</evidence>
<comment type="similarity">
    <text evidence="1">Belongs to the sulfur carrier protein TusA family.</text>
</comment>
<dbReference type="PROSITE" id="PS01148">
    <property type="entry name" value="UPF0033"/>
    <property type="match status" value="1"/>
</dbReference>
<keyword evidence="3" id="KW-0808">Transferase</keyword>
<dbReference type="PANTHER" id="PTHR33279">
    <property type="entry name" value="SULFUR CARRIER PROTEIN YEDF-RELATED"/>
    <property type="match status" value="1"/>
</dbReference>
<dbReference type="EMBL" id="VTOW01000001">
    <property type="protein sequence ID" value="NKE69913.1"/>
    <property type="molecule type" value="Genomic_DNA"/>
</dbReference>
<dbReference type="CDD" id="cd00291">
    <property type="entry name" value="SirA_YedF_YeeD"/>
    <property type="match status" value="1"/>
</dbReference>
<dbReference type="SUPFAM" id="SSF64307">
    <property type="entry name" value="SirA-like"/>
    <property type="match status" value="1"/>
</dbReference>
<proteinExistence type="inferred from homology"/>
<gene>
    <name evidence="3" type="ORF">MNODULE_04030</name>
</gene>
<dbReference type="PANTHER" id="PTHR33279:SF6">
    <property type="entry name" value="SULFUR CARRIER PROTEIN YEDF-RELATED"/>
    <property type="match status" value="1"/>
</dbReference>
<evidence type="ECO:0000313" key="4">
    <source>
        <dbReference type="Proteomes" id="UP000534783"/>
    </source>
</evidence>
<dbReference type="Pfam" id="PF01206">
    <property type="entry name" value="TusA"/>
    <property type="match status" value="1"/>
</dbReference>
<keyword evidence="4" id="KW-1185">Reference proteome</keyword>
<feature type="domain" description="UPF0033" evidence="2">
    <location>
        <begin position="7"/>
        <end position="31"/>
    </location>
</feature>
<sequence length="76" mass="8458">MKADKVLDCKGMKCPMPVLKTKLAMETLQVGQVLEMIATDKGSKPDMAAFAQQTGHTLLSMKESDGIYTYYIRKTK</sequence>
<dbReference type="InterPro" id="IPR036868">
    <property type="entry name" value="TusA-like_sf"/>
</dbReference>
<evidence type="ECO:0000313" key="3">
    <source>
        <dbReference type="EMBL" id="NKE69913.1"/>
    </source>
</evidence>
<name>A0A7X6DME7_9BACT</name>
<protein>
    <submittedName>
        <fullName evidence="3">Sulfurtransferase TusA family protein</fullName>
    </submittedName>
</protein>
<reference evidence="3 4" key="1">
    <citation type="journal article" date="2020" name="Nature">
        <title>Bacterial chemolithoautotrophy via manganese oxidation.</title>
        <authorList>
            <person name="Yu H."/>
            <person name="Leadbetter J.R."/>
        </authorList>
    </citation>
    <scope>NUCLEOTIDE SEQUENCE [LARGE SCALE GENOMIC DNA]</scope>
    <source>
        <strain evidence="3 4">Mn-1</strain>
    </source>
</reference>
<dbReference type="GO" id="GO:0016740">
    <property type="term" value="F:transferase activity"/>
    <property type="evidence" value="ECO:0007669"/>
    <property type="project" value="UniProtKB-KW"/>
</dbReference>
<comment type="caution">
    <text evidence="3">The sequence shown here is derived from an EMBL/GenBank/DDBJ whole genome shotgun (WGS) entry which is preliminary data.</text>
</comment>
<organism evidence="3 4">
    <name type="scientific">Candidatus Manganitrophus noduliformans</name>
    <dbReference type="NCBI Taxonomy" id="2606439"/>
    <lineage>
        <taxon>Bacteria</taxon>
        <taxon>Pseudomonadati</taxon>
        <taxon>Nitrospirota</taxon>
        <taxon>Nitrospiria</taxon>
        <taxon>Candidatus Troglogloeales</taxon>
        <taxon>Candidatus Manganitrophaceae</taxon>
        <taxon>Candidatus Manganitrophus</taxon>
    </lineage>
</organism>
<evidence type="ECO:0000256" key="1">
    <source>
        <dbReference type="ARBA" id="ARBA00008984"/>
    </source>
</evidence>
<dbReference type="InterPro" id="IPR001455">
    <property type="entry name" value="TusA-like"/>
</dbReference>
<dbReference type="Proteomes" id="UP000534783">
    <property type="component" value="Unassembled WGS sequence"/>
</dbReference>
<accession>A0A7X6DME7</accession>
<dbReference type="Gene3D" id="3.30.110.40">
    <property type="entry name" value="TusA-like domain"/>
    <property type="match status" value="1"/>
</dbReference>